<dbReference type="InterPro" id="IPR053940">
    <property type="entry name" value="UTP25_NTPase-like"/>
</dbReference>
<feature type="compositionally biased region" description="Basic and acidic residues" evidence="11">
    <location>
        <begin position="29"/>
        <end position="49"/>
    </location>
</feature>
<dbReference type="EMBL" id="LAQI01000068">
    <property type="protein sequence ID" value="KKY23391.1"/>
    <property type="molecule type" value="Genomic_DNA"/>
</dbReference>
<evidence type="ECO:0000256" key="4">
    <source>
        <dbReference type="ARBA" id="ARBA00011192"/>
    </source>
</evidence>
<evidence type="ECO:0000256" key="7">
    <source>
        <dbReference type="ARBA" id="ARBA00022552"/>
    </source>
</evidence>
<evidence type="ECO:0000313" key="15">
    <source>
        <dbReference type="Proteomes" id="UP000034182"/>
    </source>
</evidence>
<comment type="caution">
    <text evidence="14">The sequence shown here is derived from an EMBL/GenBank/DDBJ whole genome shotgun (WGS) entry which is preliminary data.</text>
</comment>
<feature type="domain" description="UTP25 NTP hydrolase-like" evidence="13">
    <location>
        <begin position="243"/>
        <end position="501"/>
    </location>
</feature>
<evidence type="ECO:0000256" key="2">
    <source>
        <dbReference type="ARBA" id="ARBA00004604"/>
    </source>
</evidence>
<dbReference type="GO" id="GO:0019843">
    <property type="term" value="F:rRNA binding"/>
    <property type="evidence" value="ECO:0007669"/>
    <property type="project" value="TreeGrafter"/>
</dbReference>
<evidence type="ECO:0000256" key="9">
    <source>
        <dbReference type="ARBA" id="ARBA00023274"/>
    </source>
</evidence>
<dbReference type="Gene3D" id="3.40.50.300">
    <property type="entry name" value="P-loop containing nucleotide triphosphate hydrolases"/>
    <property type="match status" value="1"/>
</dbReference>
<comment type="subcellular location">
    <subcellularLocation>
        <location evidence="2 10">Nucleus</location>
        <location evidence="2 10">Nucleolus</location>
    </subcellularLocation>
</comment>
<keyword evidence="7 10" id="KW-0698">rRNA processing</keyword>
<evidence type="ECO:0000256" key="3">
    <source>
        <dbReference type="ARBA" id="ARBA00009223"/>
    </source>
</evidence>
<keyword evidence="9 10" id="KW-0687">Ribonucleoprotein</keyword>
<dbReference type="GO" id="GO:0000462">
    <property type="term" value="P:maturation of SSU-rRNA from tricistronic rRNA transcript (SSU-rRNA, 5.8S rRNA, LSU-rRNA)"/>
    <property type="evidence" value="ECO:0007669"/>
    <property type="project" value="TreeGrafter"/>
</dbReference>
<reference evidence="14 15" key="1">
    <citation type="submission" date="2015-03" db="EMBL/GenBank/DDBJ databases">
        <authorList>
            <person name="Morales-Cruz A."/>
            <person name="Amrine K.C."/>
            <person name="Cantu D."/>
        </authorList>
    </citation>
    <scope>NUCLEOTIDE SEQUENCE [LARGE SCALE GENOMIC DNA]</scope>
    <source>
        <strain evidence="14">DS831</strain>
    </source>
</reference>
<accession>A0A0G2EMP9</accession>
<proteinExistence type="inferred from homology"/>
<evidence type="ECO:0000259" key="13">
    <source>
        <dbReference type="Pfam" id="PF22916"/>
    </source>
</evidence>
<evidence type="ECO:0000256" key="5">
    <source>
        <dbReference type="ARBA" id="ARBA00015422"/>
    </source>
</evidence>
<protein>
    <recommendedName>
        <fullName evidence="5 10">U3 small nucleolar RNA-associated protein 25</fullName>
        <shortName evidence="10">U3 snoRNA-associated protein 25</shortName>
    </recommendedName>
</protein>
<keyword evidence="8 10" id="KW-0539">Nucleus</keyword>
<sequence>MAPFRGRGGFRGRGNGRGRGRGRGGARIAARDRFTQARIEDPVSDSDRPDVEDDEPMQSDPDEDLSSDDGEDDQPAAVARPYSALLQSLQQDIPEGPKKKRRKLDRQSTATPPPAGLEDVAEPEDDADEDDAAALEDSANVDDDDDEEDISDPFEAHFARPDEKELAKKLKAVSEKHWETRKSQVPSLGRCAVLTPGAADPPKKAVSSPEHLKIKRKLATRAKELMPQFNDVQKGLAAPLFAYQDVLFGARTPENAESLRQITCLHALNHISKTRDRVLKNNARLAKEQESEGLELRDQGFTRPKVLMLFETRQYCAKAVETIMQLCEPEQQENKKRFLESFSQDENRFEEKPEDFRELFEGNDDNEYRIGLKFTRKTVKFFSAFYNSDIIFASPLGLRRAIEAGGNKKKQDYDYLSSIEIVIVDQTDAMLMQNWEHVEYVMEHINLQPKDSHGCDFSRVRQWYLENQAANLRQTIVLSAYLQPELNSIFNTHMRNVAGKVKFQPEYEGSILDIGLQIKQTFSRYDSISPTSDPDDRFKYFTSAIIPALTRLPKPSEGGQGVLIFIPSYLDFVRVRNYFANSSTTQNISFGAVSEYTEQADVRRARSHFLTGRHAVLLYTGRAHHFRRYHVKGVRRVVMYALPENPVFYKELVGEFLGGSIAEGRIDPSEASVRAVFSKWDGLRLERIVGTKRVGGMLREKGGDTFDFI</sequence>
<comment type="function">
    <text evidence="1 10">DEAD-box RNA helicase-like protein required for pre-18S rRNA processing, specifically at sites A0, A1, and A2.</text>
</comment>
<evidence type="ECO:0000256" key="1">
    <source>
        <dbReference type="ARBA" id="ARBA00002883"/>
    </source>
</evidence>
<feature type="region of interest" description="Disordered" evidence="11">
    <location>
        <begin position="1"/>
        <end position="161"/>
    </location>
</feature>
<dbReference type="FunFam" id="3.40.50.300:FF:002356">
    <property type="entry name" value="U3 small nucleolar RNA-associated protein 25"/>
    <property type="match status" value="1"/>
</dbReference>
<dbReference type="Proteomes" id="UP000034182">
    <property type="component" value="Unassembled WGS sequence"/>
</dbReference>
<feature type="compositionally biased region" description="Basic residues" evidence="11">
    <location>
        <begin position="8"/>
        <end position="24"/>
    </location>
</feature>
<dbReference type="InterPro" id="IPR053939">
    <property type="entry name" value="UTP25_C"/>
</dbReference>
<evidence type="ECO:0000256" key="11">
    <source>
        <dbReference type="SAM" id="MobiDB-lite"/>
    </source>
</evidence>
<evidence type="ECO:0000313" key="14">
    <source>
        <dbReference type="EMBL" id="KKY23391.1"/>
    </source>
</evidence>
<gene>
    <name evidence="14" type="ORF">UCDDS831_g03122</name>
</gene>
<dbReference type="Pfam" id="PF06862">
    <property type="entry name" value="Utp25_C"/>
    <property type="match status" value="1"/>
</dbReference>
<dbReference type="Pfam" id="PF22916">
    <property type="entry name" value="UTP25_NTPase-like"/>
    <property type="match status" value="1"/>
</dbReference>
<evidence type="ECO:0000256" key="10">
    <source>
        <dbReference type="RuleBase" id="RU365070"/>
    </source>
</evidence>
<dbReference type="AlphaFoldDB" id="A0A0G2EMP9"/>
<reference evidence="14 15" key="2">
    <citation type="submission" date="2015-05" db="EMBL/GenBank/DDBJ databases">
        <title>Distinctive expansion of gene families associated with plant cell wall degradation and secondary metabolism in the genomes of grapevine trunk pathogens.</title>
        <authorList>
            <person name="Lawrence D.P."/>
            <person name="Travadon R."/>
            <person name="Rolshausen P.E."/>
            <person name="Baumgartner K."/>
        </authorList>
    </citation>
    <scope>NUCLEOTIDE SEQUENCE [LARGE SCALE GENOMIC DNA]</scope>
    <source>
        <strain evidence="14">DS831</strain>
    </source>
</reference>
<comment type="subunit">
    <text evidence="4 10">Component of the ribosomal small subunit (SSU) processome composed of at least 40 protein subunits and snoRNA U3.</text>
</comment>
<evidence type="ECO:0000256" key="6">
    <source>
        <dbReference type="ARBA" id="ARBA00022517"/>
    </source>
</evidence>
<evidence type="ECO:0000259" key="12">
    <source>
        <dbReference type="Pfam" id="PF06862"/>
    </source>
</evidence>
<feature type="domain" description="UTP25 C-terminal" evidence="12">
    <location>
        <begin position="511"/>
        <end position="708"/>
    </location>
</feature>
<dbReference type="GO" id="GO:0032040">
    <property type="term" value="C:small-subunit processome"/>
    <property type="evidence" value="ECO:0007669"/>
    <property type="project" value="TreeGrafter"/>
</dbReference>
<comment type="similarity">
    <text evidence="3 10">Belongs to the UTP25 family.</text>
</comment>
<dbReference type="InterPro" id="IPR027417">
    <property type="entry name" value="P-loop_NTPase"/>
</dbReference>
<dbReference type="SUPFAM" id="SSF52540">
    <property type="entry name" value="P-loop containing nucleoside triphosphate hydrolases"/>
    <property type="match status" value="1"/>
</dbReference>
<evidence type="ECO:0000256" key="8">
    <source>
        <dbReference type="ARBA" id="ARBA00023242"/>
    </source>
</evidence>
<feature type="compositionally biased region" description="Acidic residues" evidence="11">
    <location>
        <begin position="50"/>
        <end position="74"/>
    </location>
</feature>
<name>A0A0G2EMP9_9PEZI</name>
<organism evidence="14 15">
    <name type="scientific">Diplodia seriata</name>
    <dbReference type="NCBI Taxonomy" id="420778"/>
    <lineage>
        <taxon>Eukaryota</taxon>
        <taxon>Fungi</taxon>
        <taxon>Dikarya</taxon>
        <taxon>Ascomycota</taxon>
        <taxon>Pezizomycotina</taxon>
        <taxon>Dothideomycetes</taxon>
        <taxon>Dothideomycetes incertae sedis</taxon>
        <taxon>Botryosphaeriales</taxon>
        <taxon>Botryosphaeriaceae</taxon>
        <taxon>Diplodia</taxon>
    </lineage>
</organism>
<dbReference type="PANTHER" id="PTHR12933:SF0">
    <property type="entry name" value="U3 SMALL NUCLEOLAR RNA-ASSOCIATED PROTEIN 25 HOMOLOG"/>
    <property type="match status" value="1"/>
</dbReference>
<dbReference type="GO" id="GO:0034511">
    <property type="term" value="F:U3 snoRNA binding"/>
    <property type="evidence" value="ECO:0007669"/>
    <property type="project" value="InterPro"/>
</dbReference>
<dbReference type="InterPro" id="IPR010678">
    <property type="entry name" value="UTP25"/>
</dbReference>
<feature type="compositionally biased region" description="Acidic residues" evidence="11">
    <location>
        <begin position="119"/>
        <end position="152"/>
    </location>
</feature>
<dbReference type="PANTHER" id="PTHR12933">
    <property type="entry name" value="ORF PROTEIN-RELATED"/>
    <property type="match status" value="1"/>
</dbReference>
<keyword evidence="6 10" id="KW-0690">Ribosome biogenesis</keyword>